<comment type="pathway">
    <text evidence="6">Cofactor biosynthesis; ubiquinone biosynthesis.</text>
</comment>
<dbReference type="NCBIfam" id="NF001242">
    <property type="entry name" value="PRK00216.1-3"/>
    <property type="match status" value="1"/>
</dbReference>
<proteinExistence type="inferred from homology"/>
<comment type="pathway">
    <text evidence="6">Quinol/quinone metabolism; menaquinone biosynthesis; menaquinol from 1,4-dihydroxy-2-naphthoate: step 2/2.</text>
</comment>
<reference evidence="9" key="1">
    <citation type="submission" date="2018-05" db="EMBL/GenBank/DDBJ databases">
        <title>Complete Genome Sequence of Methylobacterium sp. 17SD2-17.</title>
        <authorList>
            <person name="Srinivasan S."/>
        </authorList>
    </citation>
    <scope>NUCLEOTIDE SEQUENCE [LARGE SCALE GENOMIC DNA]</scope>
    <source>
        <strain evidence="9">17SD2-17</strain>
    </source>
</reference>
<dbReference type="GO" id="GO:0009060">
    <property type="term" value="P:aerobic respiration"/>
    <property type="evidence" value="ECO:0007669"/>
    <property type="project" value="UniProtKB-UniRule"/>
</dbReference>
<evidence type="ECO:0000313" key="8">
    <source>
        <dbReference type="EMBL" id="AWN39410.1"/>
    </source>
</evidence>
<organism evidence="8 9">
    <name type="scientific">Methylobacterium durans</name>
    <dbReference type="NCBI Taxonomy" id="2202825"/>
    <lineage>
        <taxon>Bacteria</taxon>
        <taxon>Pseudomonadati</taxon>
        <taxon>Pseudomonadota</taxon>
        <taxon>Alphaproteobacteria</taxon>
        <taxon>Hyphomicrobiales</taxon>
        <taxon>Methylobacteriaceae</taxon>
        <taxon>Methylobacterium</taxon>
    </lineage>
</organism>
<dbReference type="GO" id="GO:0009234">
    <property type="term" value="P:menaquinone biosynthetic process"/>
    <property type="evidence" value="ECO:0007669"/>
    <property type="project" value="UniProtKB-UniRule"/>
</dbReference>
<keyword evidence="5 6" id="KW-0949">S-adenosyl-L-methionine</keyword>
<dbReference type="Proteomes" id="UP000245926">
    <property type="component" value="Chromosome"/>
</dbReference>
<dbReference type="GO" id="GO:0008425">
    <property type="term" value="F:2-methoxy-6-polyprenyl-1,4-benzoquinol methyltransferase activity"/>
    <property type="evidence" value="ECO:0007669"/>
    <property type="project" value="UniProtKB-UniRule"/>
</dbReference>
<feature type="binding site" evidence="6">
    <location>
        <position position="89"/>
    </location>
    <ligand>
        <name>S-adenosyl-L-methionine</name>
        <dbReference type="ChEBI" id="CHEBI:59789"/>
    </ligand>
</feature>
<dbReference type="OrthoDB" id="9808140at2"/>
<keyword evidence="2 6" id="KW-0489">Methyltransferase</keyword>
<evidence type="ECO:0000256" key="5">
    <source>
        <dbReference type="ARBA" id="ARBA00022691"/>
    </source>
</evidence>
<feature type="region of interest" description="Disordered" evidence="7">
    <location>
        <begin position="1"/>
        <end position="24"/>
    </location>
</feature>
<accession>A0A2U8W1M9</accession>
<dbReference type="EC" id="2.1.1.163" evidence="6"/>
<keyword evidence="9" id="KW-1185">Reference proteome</keyword>
<gene>
    <name evidence="6" type="primary">ubiE</name>
    <name evidence="8" type="ORF">DK389_01165</name>
</gene>
<evidence type="ECO:0000313" key="9">
    <source>
        <dbReference type="Proteomes" id="UP000245926"/>
    </source>
</evidence>
<keyword evidence="3 6" id="KW-0808">Transferase</keyword>
<dbReference type="AlphaFoldDB" id="A0A2U8W1M9"/>
<comment type="function">
    <text evidence="6">Methyltransferase required for the conversion of demethylmenaquinol (DMKH2) to menaquinol (MKH2) and the conversion of 2-polyprenyl-6-methoxy-1,4-benzoquinol (DDMQH2) to 2-polyprenyl-3-methyl-6-methoxy-1,4-benzoquinol (DMQH2).</text>
</comment>
<evidence type="ECO:0000256" key="7">
    <source>
        <dbReference type="SAM" id="MobiDB-lite"/>
    </source>
</evidence>
<name>A0A2U8W1M9_9HYPH</name>
<evidence type="ECO:0000256" key="1">
    <source>
        <dbReference type="ARBA" id="ARBA00022428"/>
    </source>
</evidence>
<feature type="binding site" evidence="6">
    <location>
        <position position="110"/>
    </location>
    <ligand>
        <name>S-adenosyl-L-methionine</name>
        <dbReference type="ChEBI" id="CHEBI:59789"/>
    </ligand>
</feature>
<dbReference type="Pfam" id="PF01209">
    <property type="entry name" value="Ubie_methyltran"/>
    <property type="match status" value="1"/>
</dbReference>
<dbReference type="PANTHER" id="PTHR43591:SF24">
    <property type="entry name" value="2-METHOXY-6-POLYPRENYL-1,4-BENZOQUINOL METHYLASE, MITOCHONDRIAL"/>
    <property type="match status" value="1"/>
</dbReference>
<evidence type="ECO:0000256" key="2">
    <source>
        <dbReference type="ARBA" id="ARBA00022603"/>
    </source>
</evidence>
<sequence>MEAGEGLGAMRDDERPSSDGTTDFGFERVALGEKQGRVDDVFRSVAKRYDLMNDLMSAGLHRAWKAQLIAMLRPPKGRSFRHLDVAGGTGDIAFRSLEAGGPQTEVTVLDINEAMLRVGAERAGERYAGRIDFVTGNAESLPLPDAAFDAYTIAFGIRNVPRIEAALAEARRVLKPGGRFLCLEFSKVDMPVLDRIYDAYSFHVIPRIGARVAGDAESYRYLVESIRRFPSPGAFAGMIEAAGLRHVTHRSLSGGIVAIHSGWKVS</sequence>
<keyword evidence="4 6" id="KW-0831">Ubiquinone biosynthesis</keyword>
<dbReference type="SUPFAM" id="SSF53335">
    <property type="entry name" value="S-adenosyl-L-methionine-dependent methyltransferases"/>
    <property type="match status" value="1"/>
</dbReference>
<dbReference type="InterPro" id="IPR029063">
    <property type="entry name" value="SAM-dependent_MTases_sf"/>
</dbReference>
<dbReference type="PROSITE" id="PS01183">
    <property type="entry name" value="UBIE_1"/>
    <property type="match status" value="1"/>
</dbReference>
<comment type="similarity">
    <text evidence="6">Belongs to the class I-like SAM-binding methyltransferase superfamily. MenG/UbiE family.</text>
</comment>
<dbReference type="InterPro" id="IPR004033">
    <property type="entry name" value="UbiE/COQ5_MeTrFase"/>
</dbReference>
<dbReference type="EC" id="2.1.1.201" evidence="6"/>
<dbReference type="PROSITE" id="PS01184">
    <property type="entry name" value="UBIE_2"/>
    <property type="match status" value="1"/>
</dbReference>
<dbReference type="NCBIfam" id="TIGR01934">
    <property type="entry name" value="MenG_MenH_UbiE"/>
    <property type="match status" value="1"/>
</dbReference>
<evidence type="ECO:0000256" key="4">
    <source>
        <dbReference type="ARBA" id="ARBA00022688"/>
    </source>
</evidence>
<comment type="caution">
    <text evidence="6">Lacks conserved residue(s) required for the propagation of feature annotation.</text>
</comment>
<comment type="catalytic activity">
    <reaction evidence="6">
        <text>a 2-demethylmenaquinol + S-adenosyl-L-methionine = a menaquinol + S-adenosyl-L-homocysteine + H(+)</text>
        <dbReference type="Rhea" id="RHEA:42640"/>
        <dbReference type="Rhea" id="RHEA-COMP:9539"/>
        <dbReference type="Rhea" id="RHEA-COMP:9563"/>
        <dbReference type="ChEBI" id="CHEBI:15378"/>
        <dbReference type="ChEBI" id="CHEBI:18151"/>
        <dbReference type="ChEBI" id="CHEBI:55437"/>
        <dbReference type="ChEBI" id="CHEBI:57856"/>
        <dbReference type="ChEBI" id="CHEBI:59789"/>
        <dbReference type="EC" id="2.1.1.163"/>
    </reaction>
</comment>
<comment type="catalytic activity">
    <reaction evidence="6">
        <text>a 2-methoxy-6-(all-trans-polyprenyl)benzene-1,4-diol + S-adenosyl-L-methionine = a 5-methoxy-2-methyl-3-(all-trans-polyprenyl)benzene-1,4-diol + S-adenosyl-L-homocysteine + H(+)</text>
        <dbReference type="Rhea" id="RHEA:28286"/>
        <dbReference type="Rhea" id="RHEA-COMP:10858"/>
        <dbReference type="Rhea" id="RHEA-COMP:10859"/>
        <dbReference type="ChEBI" id="CHEBI:15378"/>
        <dbReference type="ChEBI" id="CHEBI:57856"/>
        <dbReference type="ChEBI" id="CHEBI:59789"/>
        <dbReference type="ChEBI" id="CHEBI:84166"/>
        <dbReference type="ChEBI" id="CHEBI:84167"/>
        <dbReference type="EC" id="2.1.1.201"/>
    </reaction>
</comment>
<dbReference type="GO" id="GO:0032259">
    <property type="term" value="P:methylation"/>
    <property type="evidence" value="ECO:0007669"/>
    <property type="project" value="UniProtKB-KW"/>
</dbReference>
<dbReference type="UniPathway" id="UPA00232"/>
<evidence type="ECO:0000256" key="6">
    <source>
        <dbReference type="HAMAP-Rule" id="MF_01813"/>
    </source>
</evidence>
<feature type="binding site" evidence="6">
    <location>
        <begin position="137"/>
        <end position="138"/>
    </location>
    <ligand>
        <name>S-adenosyl-L-methionine</name>
        <dbReference type="ChEBI" id="CHEBI:59789"/>
    </ligand>
</feature>
<evidence type="ECO:0000256" key="3">
    <source>
        <dbReference type="ARBA" id="ARBA00022679"/>
    </source>
</evidence>
<dbReference type="EMBL" id="CP029550">
    <property type="protein sequence ID" value="AWN39410.1"/>
    <property type="molecule type" value="Genomic_DNA"/>
</dbReference>
<dbReference type="GO" id="GO:0043770">
    <property type="term" value="F:demethylmenaquinone methyltransferase activity"/>
    <property type="evidence" value="ECO:0007669"/>
    <property type="project" value="UniProtKB-UniRule"/>
</dbReference>
<protein>
    <recommendedName>
        <fullName evidence="6">Ubiquinone/menaquinone biosynthesis C-methyltransferase UbiE</fullName>
        <ecNumber evidence="6">2.1.1.163</ecNumber>
        <ecNumber evidence="6">2.1.1.201</ecNumber>
    </recommendedName>
    <alternativeName>
        <fullName evidence="6">2-methoxy-6-polyprenyl-1,4-benzoquinol methylase</fullName>
    </alternativeName>
    <alternativeName>
        <fullName evidence="6">Demethylmenaquinone methyltransferase</fullName>
    </alternativeName>
</protein>
<dbReference type="KEGG" id="mets:DK389_01165"/>
<dbReference type="PROSITE" id="PS51608">
    <property type="entry name" value="SAM_MT_UBIE"/>
    <property type="match status" value="1"/>
</dbReference>
<dbReference type="PANTHER" id="PTHR43591">
    <property type="entry name" value="METHYLTRANSFERASE"/>
    <property type="match status" value="1"/>
</dbReference>
<dbReference type="HAMAP" id="MF_01813">
    <property type="entry name" value="MenG_UbiE_methyltr"/>
    <property type="match status" value="1"/>
</dbReference>
<dbReference type="UniPathway" id="UPA00079">
    <property type="reaction ID" value="UER00169"/>
</dbReference>
<dbReference type="CDD" id="cd02440">
    <property type="entry name" value="AdoMet_MTases"/>
    <property type="match status" value="1"/>
</dbReference>
<keyword evidence="1 6" id="KW-0474">Menaquinone biosynthesis</keyword>
<dbReference type="Gene3D" id="3.40.50.150">
    <property type="entry name" value="Vaccinia Virus protein VP39"/>
    <property type="match status" value="1"/>
</dbReference>
<dbReference type="InterPro" id="IPR023576">
    <property type="entry name" value="UbiE/COQ5_MeTrFase_CS"/>
</dbReference>